<sequence>MFSLTFILVLVLISTLTFALPLPHAQSRSPFAHHARSAKRDDPQKYVVAHFMMGNTFPYTTEDFEADIKLAHESGIDGFALNIGSDVWQPDHVRSAYQAAANSGTDFKLFISFDMTVLPCGSASDAETLRNYVTEFASHPNQFRYEGRVFASTFAGENCQFGQGSTAQGWKSQFIQHPDLQGQNAVYFVPSFFVDPATFNQFNDVMDGALNWNSAWPITLTTDLANNILSKQGLGLSDLAGNAVEAASQALGKFVTDMTSDQQYNNGLSSVVAQGKKAYMATISPWFFTHYGPDSFNKNFVYYGDSHLYPSRWESVINDRNNVDLIELLTWNDYGESHYIAPVKGDQPNSQAWVDGFAHDGWLDMTKYYATAFKTGSFPDVTEDKLYMWARPHPKDADAPDGVGKPTNFAIFEDTLWAVVFATKASMVTLGTTDGTTSVFEVPAGVTKLSVPLTPGGYMHGRIVRDGQAIVDLKPENYTFEANPKTYNYNAFVAFASANSTQA</sequence>
<dbReference type="Gene3D" id="3.20.20.80">
    <property type="entry name" value="Glycosidases"/>
    <property type="match status" value="1"/>
</dbReference>
<dbReference type="Proteomes" id="UP001212997">
    <property type="component" value="Unassembled WGS sequence"/>
</dbReference>
<organism evidence="2 3">
    <name type="scientific">Meripilus lineatus</name>
    <dbReference type="NCBI Taxonomy" id="2056292"/>
    <lineage>
        <taxon>Eukaryota</taxon>
        <taxon>Fungi</taxon>
        <taxon>Dikarya</taxon>
        <taxon>Basidiomycota</taxon>
        <taxon>Agaricomycotina</taxon>
        <taxon>Agaricomycetes</taxon>
        <taxon>Polyporales</taxon>
        <taxon>Meripilaceae</taxon>
        <taxon>Meripilus</taxon>
    </lineage>
</organism>
<protein>
    <recommendedName>
        <fullName evidence="4">Glycoside hydrolase family 71 protein</fullName>
    </recommendedName>
</protein>
<proteinExistence type="predicted"/>
<evidence type="ECO:0000313" key="2">
    <source>
        <dbReference type="EMBL" id="KAJ3486672.1"/>
    </source>
</evidence>
<gene>
    <name evidence="2" type="ORF">NLI96_g4080</name>
</gene>
<name>A0AAD5YKF7_9APHY</name>
<evidence type="ECO:0000256" key="1">
    <source>
        <dbReference type="SAM" id="SignalP"/>
    </source>
</evidence>
<feature type="signal peptide" evidence="1">
    <location>
        <begin position="1"/>
        <end position="19"/>
    </location>
</feature>
<accession>A0AAD5YKF7</accession>
<keyword evidence="1" id="KW-0732">Signal</keyword>
<comment type="caution">
    <text evidence="2">The sequence shown here is derived from an EMBL/GenBank/DDBJ whole genome shotgun (WGS) entry which is preliminary data.</text>
</comment>
<dbReference type="EMBL" id="JANAWD010000114">
    <property type="protein sequence ID" value="KAJ3486672.1"/>
    <property type="molecule type" value="Genomic_DNA"/>
</dbReference>
<feature type="chain" id="PRO_5041963446" description="Glycoside hydrolase family 71 protein" evidence="1">
    <location>
        <begin position="20"/>
        <end position="503"/>
    </location>
</feature>
<dbReference type="AlphaFoldDB" id="A0AAD5YKF7"/>
<dbReference type="GO" id="GO:0051118">
    <property type="term" value="F:glucan endo-1,3-alpha-glucosidase activity"/>
    <property type="evidence" value="ECO:0007669"/>
    <property type="project" value="InterPro"/>
</dbReference>
<reference evidence="2" key="1">
    <citation type="submission" date="2022-07" db="EMBL/GenBank/DDBJ databases">
        <title>Genome Sequence of Physisporinus lineatus.</title>
        <authorList>
            <person name="Buettner E."/>
        </authorList>
    </citation>
    <scope>NUCLEOTIDE SEQUENCE</scope>
    <source>
        <strain evidence="2">VT162</strain>
    </source>
</reference>
<keyword evidence="3" id="KW-1185">Reference proteome</keyword>
<dbReference type="CDD" id="cd11577">
    <property type="entry name" value="GH71"/>
    <property type="match status" value="1"/>
</dbReference>
<dbReference type="InterPro" id="IPR005197">
    <property type="entry name" value="Glyco_hydro_71"/>
</dbReference>
<dbReference type="Pfam" id="PF03659">
    <property type="entry name" value="Glyco_hydro_71"/>
    <property type="match status" value="1"/>
</dbReference>
<evidence type="ECO:0008006" key="4">
    <source>
        <dbReference type="Google" id="ProtNLM"/>
    </source>
</evidence>
<evidence type="ECO:0000313" key="3">
    <source>
        <dbReference type="Proteomes" id="UP001212997"/>
    </source>
</evidence>